<evidence type="ECO:0000313" key="2">
    <source>
        <dbReference type="Proteomes" id="UP000552709"/>
    </source>
</evidence>
<keyword evidence="2" id="KW-1185">Reference proteome</keyword>
<evidence type="ECO:0008006" key="3">
    <source>
        <dbReference type="Google" id="ProtNLM"/>
    </source>
</evidence>
<reference evidence="1 2" key="1">
    <citation type="submission" date="2020-08" db="EMBL/GenBank/DDBJ databases">
        <title>Genomic Encyclopedia of Type Strains, Phase IV (KMG-IV): sequencing the most valuable type-strain genomes for metagenomic binning, comparative biology and taxonomic classification.</title>
        <authorList>
            <person name="Goeker M."/>
        </authorList>
    </citation>
    <scope>NUCLEOTIDE SEQUENCE [LARGE SCALE GENOMIC DNA]</scope>
    <source>
        <strain evidence="1 2">DSM 27939</strain>
    </source>
</reference>
<proteinExistence type="predicted"/>
<protein>
    <recommendedName>
        <fullName evidence="3">Competence protein CoiA</fullName>
    </recommendedName>
</protein>
<sequence length="427" mass="48286">MARAVPYAATPDGGLVLPADAVAGQPYVCLQCGEPVSFRRAHLRAGKGVEAHFSHRPGSACAGESVTHLAAKWRLHDALSRRERPFVLRRHCARLWCEATLDQPWDAEPYDVACTEVPLGPYRLDVAALQGERVVTGYEIFHSHRVSTAKAAGLPVPWIELQAKATVEDPYVLQPVLEAQLSAAAHATLRVRLRASRVNVPATLNHRMRAGELLIEPGNPRMLPMQLIEPLFHSHLEQASGLEPWHCPTCEAAWTRHALLVLEFARRAREQALRNEQYQREQAAAAEVELARQREVFGPRLKTAFHQHEVVFFERLASTMRFAWRYVPYPEQLAEHFQACPEELLIARRCGSCHRPILCVDTNQRLGRAQGYFPMIALQRLDGRAHGVLVSVCLHCGARQRFLGQYEGTHVRLWAHQLLRWREAFED</sequence>
<name>A0A7W8K2H3_9DEIO</name>
<evidence type="ECO:0000313" key="1">
    <source>
        <dbReference type="EMBL" id="MBB5366311.1"/>
    </source>
</evidence>
<accession>A0A7W8K2H3</accession>
<dbReference type="EMBL" id="JACHFL010000035">
    <property type="protein sequence ID" value="MBB5366311.1"/>
    <property type="molecule type" value="Genomic_DNA"/>
</dbReference>
<dbReference type="RefSeq" id="WP_184138239.1">
    <property type="nucleotide sequence ID" value="NZ_JACHFL010000035.1"/>
</dbReference>
<comment type="caution">
    <text evidence="1">The sequence shown here is derived from an EMBL/GenBank/DDBJ whole genome shotgun (WGS) entry which is preliminary data.</text>
</comment>
<dbReference type="Proteomes" id="UP000552709">
    <property type="component" value="Unassembled WGS sequence"/>
</dbReference>
<organism evidence="1 2">
    <name type="scientific">Deinococcus humi</name>
    <dbReference type="NCBI Taxonomy" id="662880"/>
    <lineage>
        <taxon>Bacteria</taxon>
        <taxon>Thermotogati</taxon>
        <taxon>Deinococcota</taxon>
        <taxon>Deinococci</taxon>
        <taxon>Deinococcales</taxon>
        <taxon>Deinococcaceae</taxon>
        <taxon>Deinococcus</taxon>
    </lineage>
</organism>
<gene>
    <name evidence="1" type="ORF">HNQ08_005440</name>
</gene>
<dbReference type="AlphaFoldDB" id="A0A7W8K2H3"/>